<organism evidence="3 4">
    <name type="scientific">Mycolicibacterium phocaicum</name>
    <dbReference type="NCBI Taxonomy" id="319706"/>
    <lineage>
        <taxon>Bacteria</taxon>
        <taxon>Bacillati</taxon>
        <taxon>Actinomycetota</taxon>
        <taxon>Actinomycetes</taxon>
        <taxon>Mycobacteriales</taxon>
        <taxon>Mycobacteriaceae</taxon>
        <taxon>Mycolicibacterium</taxon>
    </lineage>
</organism>
<proteinExistence type="predicted"/>
<keyword evidence="2" id="KW-0812">Transmembrane</keyword>
<evidence type="ECO:0000256" key="1">
    <source>
        <dbReference type="SAM" id="MobiDB-lite"/>
    </source>
</evidence>
<comment type="caution">
    <text evidence="3">The sequence shown here is derived from an EMBL/GenBank/DDBJ whole genome shotgun (WGS) entry which is preliminary data.</text>
</comment>
<reference evidence="3 4" key="1">
    <citation type="submission" date="2018-01" db="EMBL/GenBank/DDBJ databases">
        <title>Comparative genomics of Mycobacterium mucogenicum and Mycobacterium neoaurum clade members emphasizing tRNA and non-coding RNA.</title>
        <authorList>
            <person name="Behra P.R.K."/>
            <person name="Pettersson B.M.F."/>
            <person name="Das S."/>
            <person name="Dasgupta S."/>
            <person name="Kirsebom L.A."/>
        </authorList>
    </citation>
    <scope>NUCLEOTIDE SEQUENCE [LARGE SCALE GENOMIC DNA]</scope>
    <source>
        <strain evidence="3 4">DSM 45104</strain>
    </source>
</reference>
<dbReference type="Proteomes" id="UP000309984">
    <property type="component" value="Unassembled WGS sequence"/>
</dbReference>
<accession>A0AA94RCD9</accession>
<evidence type="ECO:0000313" key="4">
    <source>
        <dbReference type="Proteomes" id="UP000309984"/>
    </source>
</evidence>
<keyword evidence="2" id="KW-0472">Membrane</keyword>
<evidence type="ECO:0000313" key="3">
    <source>
        <dbReference type="EMBL" id="TLH67951.1"/>
    </source>
</evidence>
<keyword evidence="4" id="KW-1185">Reference proteome</keyword>
<protein>
    <submittedName>
        <fullName evidence="3">Uncharacterized protein</fullName>
    </submittedName>
</protein>
<feature type="transmembrane region" description="Helical" evidence="2">
    <location>
        <begin position="80"/>
        <end position="100"/>
    </location>
</feature>
<sequence length="210" mass="21544">MLPPPPPGPPAPVGPPGIEPPPPPGPPPPVGPPGTLPPPPPGPPLPVGPPGIEPPPPSGPPPPVAPPGAVPVPGEVVGDMVVGVVVTVVVVVELVVVVLLPSSVPHPVARGSTATPAIRPIQAECLRHDARDCGRMLVSAVNLMVMFASLSAVVALFPEIETSNPQRRKRRIASFGSRSPRVRRDRRRERHPAESTPVDLLGGVANLHIG</sequence>
<feature type="compositionally biased region" description="Basic residues" evidence="1">
    <location>
        <begin position="180"/>
        <end position="190"/>
    </location>
</feature>
<feature type="region of interest" description="Disordered" evidence="1">
    <location>
        <begin position="168"/>
        <end position="197"/>
    </location>
</feature>
<dbReference type="InterPro" id="IPR003882">
    <property type="entry name" value="Pistil_extensin"/>
</dbReference>
<gene>
    <name evidence="3" type="ORF">C1S79_13320</name>
</gene>
<feature type="region of interest" description="Disordered" evidence="1">
    <location>
        <begin position="1"/>
        <end position="66"/>
    </location>
</feature>
<dbReference type="EMBL" id="POTM01000033">
    <property type="protein sequence ID" value="TLH67951.1"/>
    <property type="molecule type" value="Genomic_DNA"/>
</dbReference>
<name>A0AA94RCD9_9MYCO</name>
<feature type="transmembrane region" description="Helical" evidence="2">
    <location>
        <begin position="136"/>
        <end position="157"/>
    </location>
</feature>
<dbReference type="PRINTS" id="PR01218">
    <property type="entry name" value="PSTLEXTENSIN"/>
</dbReference>
<dbReference type="AlphaFoldDB" id="A0AA94RCD9"/>
<evidence type="ECO:0000256" key="2">
    <source>
        <dbReference type="SAM" id="Phobius"/>
    </source>
</evidence>
<keyword evidence="2" id="KW-1133">Transmembrane helix</keyword>